<protein>
    <recommendedName>
        <fullName evidence="6">Cell shape-determining protein MreB</fullName>
    </recommendedName>
</protein>
<dbReference type="GO" id="GO:0005737">
    <property type="term" value="C:cytoplasm"/>
    <property type="evidence" value="ECO:0007669"/>
    <property type="project" value="UniProtKB-SubCell"/>
</dbReference>
<evidence type="ECO:0000256" key="6">
    <source>
        <dbReference type="HAMAP-Rule" id="MF_02207"/>
    </source>
</evidence>
<accession>H5XZI4</accession>
<keyword evidence="8" id="KW-1185">Reference proteome</keyword>
<evidence type="ECO:0000256" key="4">
    <source>
        <dbReference type="ARBA" id="ARBA00022960"/>
    </source>
</evidence>
<evidence type="ECO:0000313" key="7">
    <source>
        <dbReference type="EMBL" id="EHQ91890.1"/>
    </source>
</evidence>
<dbReference type="eggNOG" id="COG1077">
    <property type="taxonomic scope" value="Bacteria"/>
</dbReference>
<feature type="binding site" evidence="6">
    <location>
        <begin position="211"/>
        <end position="214"/>
    </location>
    <ligand>
        <name>ATP</name>
        <dbReference type="ChEBI" id="CHEBI:30616"/>
    </ligand>
</feature>
<dbReference type="GO" id="GO:0005524">
    <property type="term" value="F:ATP binding"/>
    <property type="evidence" value="ECO:0007669"/>
    <property type="project" value="UniProtKB-KW"/>
</dbReference>
<dbReference type="RefSeq" id="WP_007787035.1">
    <property type="nucleotide sequence ID" value="NZ_CM001441.1"/>
</dbReference>
<dbReference type="EMBL" id="CM001441">
    <property type="protein sequence ID" value="EHQ91890.1"/>
    <property type="molecule type" value="Genomic_DNA"/>
</dbReference>
<feature type="binding site" evidence="6">
    <location>
        <begin position="18"/>
        <end position="20"/>
    </location>
    <ligand>
        <name>ATP</name>
        <dbReference type="ChEBI" id="CHEBI:30616"/>
    </ligand>
</feature>
<dbReference type="GO" id="GO:0000902">
    <property type="term" value="P:cell morphogenesis"/>
    <property type="evidence" value="ECO:0007669"/>
    <property type="project" value="InterPro"/>
</dbReference>
<dbReference type="InterPro" id="IPR043129">
    <property type="entry name" value="ATPase_NBD"/>
</dbReference>
<dbReference type="AlphaFoldDB" id="H5XZI4"/>
<dbReference type="InterPro" id="IPR056546">
    <property type="entry name" value="MreB_MamK-like"/>
</dbReference>
<feature type="binding site" evidence="6">
    <location>
        <begin position="290"/>
        <end position="293"/>
    </location>
    <ligand>
        <name>ATP</name>
        <dbReference type="ChEBI" id="CHEBI:30616"/>
    </ligand>
</feature>
<comment type="function">
    <text evidence="6">Forms membrane-associated dynamic filaments that are essential for cell shape determination. Acts by regulating cell wall synthesis and cell elongation, and thus cell shape. A feedback loop between cell geometry and MreB localization may maintain elongated cell shape by targeting cell wall growth to regions of negative cell wall curvature.</text>
</comment>
<reference evidence="7 8" key="1">
    <citation type="submission" date="2011-11" db="EMBL/GenBank/DDBJ databases">
        <title>The Noncontiguous Finished genome of Desulfosporosinus youngiae DSM 17734.</title>
        <authorList>
            <consortium name="US DOE Joint Genome Institute (JGI-PGF)"/>
            <person name="Lucas S."/>
            <person name="Han J."/>
            <person name="Lapidus A."/>
            <person name="Cheng J.-F."/>
            <person name="Goodwin L."/>
            <person name="Pitluck S."/>
            <person name="Peters L."/>
            <person name="Ovchinnikova G."/>
            <person name="Lu M."/>
            <person name="Land M.L."/>
            <person name="Hauser L."/>
            <person name="Pester M."/>
            <person name="Spring S."/>
            <person name="Ollivier B."/>
            <person name="Rattei T."/>
            <person name="Klenk H.-P."/>
            <person name="Wagner M."/>
            <person name="Loy A."/>
            <person name="Woyke T.J."/>
        </authorList>
    </citation>
    <scope>NUCLEOTIDE SEQUENCE [LARGE SCALE GENOMIC DNA]</scope>
    <source>
        <strain evidence="7 8">DSM 17734</strain>
    </source>
</reference>
<evidence type="ECO:0000313" key="8">
    <source>
        <dbReference type="Proteomes" id="UP000005104"/>
    </source>
</evidence>
<comment type="subunit">
    <text evidence="6">Forms polymers.</text>
</comment>
<evidence type="ECO:0000256" key="1">
    <source>
        <dbReference type="ARBA" id="ARBA00022490"/>
    </source>
</evidence>
<dbReference type="SUPFAM" id="SSF53067">
    <property type="entry name" value="Actin-like ATPase domain"/>
    <property type="match status" value="2"/>
</dbReference>
<dbReference type="STRING" id="768710.DesyoDRAFT_4950"/>
<proteinExistence type="inferred from homology"/>
<dbReference type="Pfam" id="PF06723">
    <property type="entry name" value="MreB_Mbl"/>
    <property type="match status" value="1"/>
</dbReference>
<dbReference type="CDD" id="cd10225">
    <property type="entry name" value="ASKHA_NBD_MreB-like"/>
    <property type="match status" value="1"/>
</dbReference>
<feature type="binding site" evidence="6">
    <location>
        <begin position="163"/>
        <end position="165"/>
    </location>
    <ligand>
        <name>ATP</name>
        <dbReference type="ChEBI" id="CHEBI:30616"/>
    </ligand>
</feature>
<dbReference type="GO" id="GO:0008360">
    <property type="term" value="P:regulation of cell shape"/>
    <property type="evidence" value="ECO:0007669"/>
    <property type="project" value="UniProtKB-UniRule"/>
</dbReference>
<dbReference type="PANTHER" id="PTHR42749">
    <property type="entry name" value="CELL SHAPE-DETERMINING PROTEIN MREB"/>
    <property type="match status" value="1"/>
</dbReference>
<keyword evidence="1 6" id="KW-0963">Cytoplasm</keyword>
<dbReference type="HOGENOM" id="CLU_052037_0_0_9"/>
<evidence type="ECO:0000256" key="5">
    <source>
        <dbReference type="ARBA" id="ARBA00023458"/>
    </source>
</evidence>
<dbReference type="PANTHER" id="PTHR42749:SF1">
    <property type="entry name" value="CELL SHAPE-DETERMINING PROTEIN MREB"/>
    <property type="match status" value="1"/>
</dbReference>
<dbReference type="InterPro" id="IPR004753">
    <property type="entry name" value="MreB"/>
</dbReference>
<comment type="subcellular location">
    <subcellularLocation>
        <location evidence="6">Cytoplasm</location>
    </subcellularLocation>
    <text evidence="6">Membrane-associated.</text>
</comment>
<dbReference type="PRINTS" id="PR01652">
    <property type="entry name" value="SHAPEPROTEIN"/>
</dbReference>
<dbReference type="Proteomes" id="UP000005104">
    <property type="component" value="Chromosome"/>
</dbReference>
<keyword evidence="3 6" id="KW-0067">ATP-binding</keyword>
<name>H5XZI4_9FIRM</name>
<organism evidence="7 8">
    <name type="scientific">Desulfosporosinus youngiae DSM 17734</name>
    <dbReference type="NCBI Taxonomy" id="768710"/>
    <lineage>
        <taxon>Bacteria</taxon>
        <taxon>Bacillati</taxon>
        <taxon>Bacillota</taxon>
        <taxon>Clostridia</taxon>
        <taxon>Eubacteriales</taxon>
        <taxon>Desulfitobacteriaceae</taxon>
        <taxon>Desulfosporosinus</taxon>
    </lineage>
</organism>
<keyword evidence="2 6" id="KW-0547">Nucleotide-binding</keyword>
<dbReference type="Gene3D" id="3.30.420.40">
    <property type="match status" value="3"/>
</dbReference>
<keyword evidence="4 6" id="KW-0133">Cell shape</keyword>
<dbReference type="NCBIfam" id="TIGR00904">
    <property type="entry name" value="mreB"/>
    <property type="match status" value="1"/>
</dbReference>
<dbReference type="NCBIfam" id="NF010539">
    <property type="entry name" value="PRK13927.1"/>
    <property type="match status" value="1"/>
</dbReference>
<evidence type="ECO:0000256" key="3">
    <source>
        <dbReference type="ARBA" id="ARBA00022840"/>
    </source>
</evidence>
<sequence>MTMFFNFFSKDLGIDLGTANTVVHAKGKGIVVREPSVVAMDITNKNPVAVGDKAKEMIGRTPGNIVAIRPLKDGVISDFNVTQKMLKYFISRALGTDHPYIRPRVVICVPSGVTPVEERAVKEAAMAAGAKDPIILEEPMAAAIGAGLPVSEPTGNMIVDIGGGTTEVAVISLGGIVTSRSIRVAGDEMDDAIIAHIKRRYNLMIGYRTAETLKFEIGYAYKAEPGFYTVRGRDLLTGLPKTIEVTSEEIQEALQEPVMAIVDAVKSCLEKTPPELSSDIMDRGIMMAGGGSLLRNLDRLLSEETGIAVHIAEDPLSCVAIGTGNVLEHAEILRRIAASQKN</sequence>
<comment type="similarity">
    <text evidence="5 6">Belongs to the FtsA/MreB family.</text>
</comment>
<dbReference type="HAMAP" id="MF_02207">
    <property type="entry name" value="MreB"/>
    <property type="match status" value="1"/>
</dbReference>
<evidence type="ECO:0000256" key="2">
    <source>
        <dbReference type="ARBA" id="ARBA00022741"/>
    </source>
</evidence>
<gene>
    <name evidence="6" type="primary">mreB</name>
    <name evidence="7" type="ORF">DesyoDRAFT_4950</name>
</gene>